<proteinExistence type="predicted"/>
<dbReference type="Gene3D" id="2.160.20.10">
    <property type="entry name" value="Single-stranded right-handed beta-helix, Pectin lyase-like"/>
    <property type="match status" value="1"/>
</dbReference>
<dbReference type="InterPro" id="IPR012334">
    <property type="entry name" value="Pectin_lyas_fold"/>
</dbReference>
<reference evidence="2" key="1">
    <citation type="submission" date="2018-06" db="EMBL/GenBank/DDBJ databases">
        <authorList>
            <person name="Lum Nde A."/>
            <person name="Hugo C."/>
        </authorList>
    </citation>
    <scope>NUCLEOTIDE SEQUENCE [LARGE SCALE GENOMIC DNA]</scope>
    <source>
        <strain evidence="2">1_F178</strain>
    </source>
</reference>
<sequence length="523" mass="57893">MTNNLNLLTIDTFFSSSDPTSDLKIVSLIDPFSNEIANFKKQDHPVPDGKYLYRIKKNGNGPISYYKRIITDDISITIADVHGDGMTDDSVEIQKLIDEMEAGQVLKLDNRRYMLYQPLQINKAIKIAGSSTKSTVDLPPFLITNNNHGIIINAYKTIINGKEITTNASGTVLEGFGIYNATLYTTVPNNFTGIKIIGTPEVHAYDIILKDLAINGYQTGLEVNYLWSSQIQTVKIGNCQTGIHIKNNSVNNEISNNTSISIDAKVINQETGKEELVDILSSKGILFDGKSSQEGWRIIDTFIFNVYQGIYAEKTSHVNVLNSMIDFCRQIGIVIGEQSYNWNINSNYIALSHPGYGIYLFNNVKNSSFTRGNKIIDNDILIYDNAAPDNTSIGVNIVGEASLYDDVRGNSIKNFKVYDIKADSGLQTTITHNKCLSAISPNIVGNFITNDNLGTVYYQNANDALHLGKLKVTYADNYPSVSSPDWKRGDIILNTGPSVNMPIGWVNTTDGTNTWKPFGIINN</sequence>
<comment type="caution">
    <text evidence="1">The sequence shown here is derived from an EMBL/GenBank/DDBJ whole genome shotgun (WGS) entry which is preliminary data.</text>
</comment>
<evidence type="ECO:0000313" key="1">
    <source>
        <dbReference type="EMBL" id="REC61514.1"/>
    </source>
</evidence>
<dbReference type="SUPFAM" id="SSF51126">
    <property type="entry name" value="Pectin lyase-like"/>
    <property type="match status" value="2"/>
</dbReference>
<protein>
    <recommendedName>
        <fullName evidence="3">Pectate lyase superfamily protein domain-containing protein</fullName>
    </recommendedName>
</protein>
<evidence type="ECO:0008006" key="3">
    <source>
        <dbReference type="Google" id="ProtNLM"/>
    </source>
</evidence>
<name>A0A3D9C6X8_9FLAO</name>
<gene>
    <name evidence="1" type="ORF">DRF65_15085</name>
</gene>
<dbReference type="InterPro" id="IPR011050">
    <property type="entry name" value="Pectin_lyase_fold/virulence"/>
</dbReference>
<dbReference type="EMBL" id="QNVT01000014">
    <property type="protein sequence ID" value="REC61514.1"/>
    <property type="molecule type" value="Genomic_DNA"/>
</dbReference>
<organism evidence="1 2">
    <name type="scientific">Chryseobacterium pennae</name>
    <dbReference type="NCBI Taxonomy" id="2258962"/>
    <lineage>
        <taxon>Bacteria</taxon>
        <taxon>Pseudomonadati</taxon>
        <taxon>Bacteroidota</taxon>
        <taxon>Flavobacteriia</taxon>
        <taxon>Flavobacteriales</taxon>
        <taxon>Weeksellaceae</taxon>
        <taxon>Chryseobacterium group</taxon>
        <taxon>Chryseobacterium</taxon>
    </lineage>
</organism>
<evidence type="ECO:0000313" key="2">
    <source>
        <dbReference type="Proteomes" id="UP000256686"/>
    </source>
</evidence>
<dbReference type="Proteomes" id="UP000256686">
    <property type="component" value="Unassembled WGS sequence"/>
</dbReference>
<dbReference type="RefSeq" id="WP_115971594.1">
    <property type="nucleotide sequence ID" value="NZ_QNVT01000014.1"/>
</dbReference>
<dbReference type="AlphaFoldDB" id="A0A3D9C6X8"/>
<keyword evidence="2" id="KW-1185">Reference proteome</keyword>
<accession>A0A3D9C6X8</accession>